<evidence type="ECO:0000313" key="1">
    <source>
        <dbReference type="EMBL" id="KAJ8016303.1"/>
    </source>
</evidence>
<accession>A0ACC2HJX4</accession>
<dbReference type="EMBL" id="CM055728">
    <property type="protein sequence ID" value="KAJ8016303.1"/>
    <property type="molecule type" value="Genomic_DNA"/>
</dbReference>
<sequence length="239" mass="26752">MQGAVSLLSIEIAGIAHNLNHTRKVMYARAVWKQGELEEEGVVPDNWIDRKKRTLRWPHNISTTKIEEALRDKINPQRDWMTFPLIKIKMTSANRCECNNYNLTGQAEEGDDEEGDELIIRSVRKRTKKGPLDGFVRNDEEEENVGGHTLPKYPTAPRKLQSIQNPNLTHNPYSGLQASSHAVKPAERSRGRKITTPLDFHDGSTAPRCGDLSPPRSQHATRVPGRAIAPDPGPGTVMV</sequence>
<protein>
    <submittedName>
        <fullName evidence="1">Uncharacterized protein</fullName>
    </submittedName>
</protein>
<proteinExistence type="predicted"/>
<name>A0ACC2HJX4_DALPE</name>
<reference evidence="1" key="1">
    <citation type="submission" date="2021-05" db="EMBL/GenBank/DDBJ databases">
        <authorList>
            <person name="Pan Q."/>
            <person name="Jouanno E."/>
            <person name="Zahm M."/>
            <person name="Klopp C."/>
            <person name="Cabau C."/>
            <person name="Louis A."/>
            <person name="Berthelot C."/>
            <person name="Parey E."/>
            <person name="Roest Crollius H."/>
            <person name="Montfort J."/>
            <person name="Robinson-Rechavi M."/>
            <person name="Bouchez O."/>
            <person name="Lampietro C."/>
            <person name="Lopez Roques C."/>
            <person name="Donnadieu C."/>
            <person name="Postlethwait J."/>
            <person name="Bobe J."/>
            <person name="Dillon D."/>
            <person name="Chandos A."/>
            <person name="von Hippel F."/>
            <person name="Guiguen Y."/>
        </authorList>
    </citation>
    <scope>NUCLEOTIDE SEQUENCE</scope>
    <source>
        <strain evidence="1">YG-Jan2019</strain>
    </source>
</reference>
<keyword evidence="2" id="KW-1185">Reference proteome</keyword>
<evidence type="ECO:0000313" key="2">
    <source>
        <dbReference type="Proteomes" id="UP001157502"/>
    </source>
</evidence>
<gene>
    <name evidence="1" type="ORF">DPEC_G00005790</name>
</gene>
<comment type="caution">
    <text evidence="1">The sequence shown here is derived from an EMBL/GenBank/DDBJ whole genome shotgun (WGS) entry which is preliminary data.</text>
</comment>
<dbReference type="Proteomes" id="UP001157502">
    <property type="component" value="Chromosome 1"/>
</dbReference>
<organism evidence="1 2">
    <name type="scientific">Dallia pectoralis</name>
    <name type="common">Alaska blackfish</name>
    <dbReference type="NCBI Taxonomy" id="75939"/>
    <lineage>
        <taxon>Eukaryota</taxon>
        <taxon>Metazoa</taxon>
        <taxon>Chordata</taxon>
        <taxon>Craniata</taxon>
        <taxon>Vertebrata</taxon>
        <taxon>Euteleostomi</taxon>
        <taxon>Actinopterygii</taxon>
        <taxon>Neopterygii</taxon>
        <taxon>Teleostei</taxon>
        <taxon>Protacanthopterygii</taxon>
        <taxon>Esociformes</taxon>
        <taxon>Umbridae</taxon>
        <taxon>Dallia</taxon>
    </lineage>
</organism>